<keyword evidence="3 6" id="KW-0812">Transmembrane</keyword>
<feature type="domain" description="Type II secretion system protein GspF" evidence="7">
    <location>
        <begin position="128"/>
        <end position="222"/>
    </location>
</feature>
<evidence type="ECO:0000256" key="2">
    <source>
        <dbReference type="ARBA" id="ARBA00022475"/>
    </source>
</evidence>
<evidence type="ECO:0000313" key="9">
    <source>
        <dbReference type="Proteomes" id="UP001437460"/>
    </source>
</evidence>
<comment type="subcellular location">
    <subcellularLocation>
        <location evidence="1">Cell membrane</location>
        <topology evidence="1">Multi-pass membrane protein</topology>
    </subcellularLocation>
</comment>
<feature type="transmembrane region" description="Helical" evidence="6">
    <location>
        <begin position="236"/>
        <end position="256"/>
    </location>
</feature>
<sequence>MFGKKKQAEEMVLREDGLTDYDVYVMTKSEKMFTIVVAAIALFAVGYVFYHSLILSALLALFAVKAPKIRTRQIIDKRKNQLSLQFKDMLYSLSSALSVGKSVETGIRDSLQDLQVIYPDPETDILVELGLILRGLGMNNTIEDMFGQFAERAHLEDIDNFVDIFVTCKRTGGDLIEVMRSTSNTIGDKIEVKQEIETMISGKKYEFNFLMILPVIMVLFLTLTSGDYMAPVFTTIVGRIAMTAAIAIFALAYVVGSKIMKINI</sequence>
<accession>A0ABV1HHI9</accession>
<reference evidence="8 9" key="1">
    <citation type="submission" date="2024-03" db="EMBL/GenBank/DDBJ databases">
        <title>Human intestinal bacterial collection.</title>
        <authorList>
            <person name="Pauvert C."/>
            <person name="Hitch T.C.A."/>
            <person name="Clavel T."/>
        </authorList>
    </citation>
    <scope>NUCLEOTIDE SEQUENCE [LARGE SCALE GENOMIC DNA]</scope>
    <source>
        <strain evidence="8 9">CLA-AP-H27</strain>
    </source>
</reference>
<dbReference type="PANTHER" id="PTHR35007">
    <property type="entry name" value="INTEGRAL MEMBRANE PROTEIN-RELATED"/>
    <property type="match status" value="1"/>
</dbReference>
<evidence type="ECO:0000256" key="6">
    <source>
        <dbReference type="SAM" id="Phobius"/>
    </source>
</evidence>
<keyword evidence="2" id="KW-1003">Cell membrane</keyword>
<name>A0ABV1HHI9_9FIRM</name>
<evidence type="ECO:0000256" key="5">
    <source>
        <dbReference type="ARBA" id="ARBA00023136"/>
    </source>
</evidence>
<dbReference type="InterPro" id="IPR018076">
    <property type="entry name" value="T2SS_GspF_dom"/>
</dbReference>
<evidence type="ECO:0000313" key="8">
    <source>
        <dbReference type="EMBL" id="MEQ2561783.1"/>
    </source>
</evidence>
<keyword evidence="4 6" id="KW-1133">Transmembrane helix</keyword>
<dbReference type="EMBL" id="JBBMFJ010000001">
    <property type="protein sequence ID" value="MEQ2561783.1"/>
    <property type="molecule type" value="Genomic_DNA"/>
</dbReference>
<evidence type="ECO:0000256" key="1">
    <source>
        <dbReference type="ARBA" id="ARBA00004651"/>
    </source>
</evidence>
<proteinExistence type="predicted"/>
<comment type="caution">
    <text evidence="8">The sequence shown here is derived from an EMBL/GenBank/DDBJ whole genome shotgun (WGS) entry which is preliminary data.</text>
</comment>
<dbReference type="Proteomes" id="UP001437460">
    <property type="component" value="Unassembled WGS sequence"/>
</dbReference>
<dbReference type="Pfam" id="PF00482">
    <property type="entry name" value="T2SSF"/>
    <property type="match status" value="1"/>
</dbReference>
<evidence type="ECO:0000256" key="4">
    <source>
        <dbReference type="ARBA" id="ARBA00022989"/>
    </source>
</evidence>
<organism evidence="8 9">
    <name type="scientific">Ventrimonas faecis</name>
    <dbReference type="NCBI Taxonomy" id="3133170"/>
    <lineage>
        <taxon>Bacteria</taxon>
        <taxon>Bacillati</taxon>
        <taxon>Bacillota</taxon>
        <taxon>Clostridia</taxon>
        <taxon>Lachnospirales</taxon>
        <taxon>Lachnospiraceae</taxon>
        <taxon>Ventrimonas</taxon>
    </lineage>
</organism>
<gene>
    <name evidence="8" type="ORF">WMO41_01080</name>
</gene>
<keyword evidence="5 6" id="KW-0472">Membrane</keyword>
<protein>
    <submittedName>
        <fullName evidence="8">Type II secretion system F family protein</fullName>
    </submittedName>
</protein>
<feature type="transmembrane region" description="Helical" evidence="6">
    <location>
        <begin position="209"/>
        <end position="230"/>
    </location>
</feature>
<feature type="transmembrane region" description="Helical" evidence="6">
    <location>
        <begin position="32"/>
        <end position="64"/>
    </location>
</feature>
<evidence type="ECO:0000256" key="3">
    <source>
        <dbReference type="ARBA" id="ARBA00022692"/>
    </source>
</evidence>
<dbReference type="PANTHER" id="PTHR35007:SF1">
    <property type="entry name" value="PILUS ASSEMBLY PROTEIN"/>
    <property type="match status" value="1"/>
</dbReference>
<dbReference type="RefSeq" id="WP_349228223.1">
    <property type="nucleotide sequence ID" value="NZ_JBBMFJ010000001.1"/>
</dbReference>
<evidence type="ECO:0000259" key="7">
    <source>
        <dbReference type="Pfam" id="PF00482"/>
    </source>
</evidence>
<keyword evidence="9" id="KW-1185">Reference proteome</keyword>